<keyword evidence="2" id="KW-0539">Nucleus</keyword>
<dbReference type="PANTHER" id="PTHR24341">
    <property type="entry name" value="HOMEOBOX PROTEIN ENGRAILED"/>
    <property type="match status" value="1"/>
</dbReference>
<feature type="region of interest" description="Disordered" evidence="3">
    <location>
        <begin position="171"/>
        <end position="259"/>
    </location>
</feature>
<reference evidence="4" key="1">
    <citation type="journal article" date="2024" name="Gigascience">
        <title>Chromosome-level genome of the poultry shaft louse Menopon gallinae provides insight into the host-switching and adaptive evolution of parasitic lice.</title>
        <authorList>
            <person name="Xu Y."/>
            <person name="Ma L."/>
            <person name="Liu S."/>
            <person name="Liang Y."/>
            <person name="Liu Q."/>
            <person name="He Z."/>
            <person name="Tian L."/>
            <person name="Duan Y."/>
            <person name="Cai W."/>
            <person name="Li H."/>
            <person name="Song F."/>
        </authorList>
    </citation>
    <scope>NUCLEOTIDE SEQUENCE</scope>
    <source>
        <strain evidence="4">Cailab_2023a</strain>
    </source>
</reference>
<dbReference type="AlphaFoldDB" id="A0AAW2HDH2"/>
<dbReference type="GO" id="GO:0030182">
    <property type="term" value="P:neuron differentiation"/>
    <property type="evidence" value="ECO:0007669"/>
    <property type="project" value="TreeGrafter"/>
</dbReference>
<feature type="compositionally biased region" description="Basic and acidic residues" evidence="3">
    <location>
        <begin position="285"/>
        <end position="299"/>
    </location>
</feature>
<name>A0AAW2HDH2_9NEOP</name>
<dbReference type="GO" id="GO:0000978">
    <property type="term" value="F:RNA polymerase II cis-regulatory region sequence-specific DNA binding"/>
    <property type="evidence" value="ECO:0007669"/>
    <property type="project" value="TreeGrafter"/>
</dbReference>
<gene>
    <name evidence="4" type="ORF">PYX00_010010</name>
</gene>
<feature type="compositionally biased region" description="Basic and acidic residues" evidence="3">
    <location>
        <begin position="44"/>
        <end position="54"/>
    </location>
</feature>
<evidence type="ECO:0000256" key="1">
    <source>
        <dbReference type="ARBA" id="ARBA00004123"/>
    </source>
</evidence>
<proteinExistence type="predicted"/>
<evidence type="ECO:0000313" key="4">
    <source>
        <dbReference type="EMBL" id="KAL0267860.1"/>
    </source>
</evidence>
<feature type="region of interest" description="Disordered" evidence="3">
    <location>
        <begin position="273"/>
        <end position="314"/>
    </location>
</feature>
<feature type="compositionally biased region" description="Low complexity" evidence="3">
    <location>
        <begin position="65"/>
        <end position="82"/>
    </location>
</feature>
<evidence type="ECO:0000256" key="2">
    <source>
        <dbReference type="ARBA" id="ARBA00023242"/>
    </source>
</evidence>
<protein>
    <submittedName>
        <fullName evidence="4">Uncharacterized protein</fullName>
    </submittedName>
</protein>
<organism evidence="4">
    <name type="scientific">Menopon gallinae</name>
    <name type="common">poultry shaft louse</name>
    <dbReference type="NCBI Taxonomy" id="328185"/>
    <lineage>
        <taxon>Eukaryota</taxon>
        <taxon>Metazoa</taxon>
        <taxon>Ecdysozoa</taxon>
        <taxon>Arthropoda</taxon>
        <taxon>Hexapoda</taxon>
        <taxon>Insecta</taxon>
        <taxon>Pterygota</taxon>
        <taxon>Neoptera</taxon>
        <taxon>Paraneoptera</taxon>
        <taxon>Psocodea</taxon>
        <taxon>Troctomorpha</taxon>
        <taxon>Phthiraptera</taxon>
        <taxon>Amblycera</taxon>
        <taxon>Menoponidae</taxon>
        <taxon>Menopon</taxon>
    </lineage>
</organism>
<dbReference type="EMBL" id="JARGDH010000005">
    <property type="protein sequence ID" value="KAL0267860.1"/>
    <property type="molecule type" value="Genomic_DNA"/>
</dbReference>
<accession>A0AAW2HDH2</accession>
<feature type="compositionally biased region" description="Low complexity" evidence="3">
    <location>
        <begin position="32"/>
        <end position="41"/>
    </location>
</feature>
<dbReference type="InterPro" id="IPR050720">
    <property type="entry name" value="Engrailed_Homeobox_TFs"/>
</dbReference>
<dbReference type="GO" id="GO:0005634">
    <property type="term" value="C:nucleus"/>
    <property type="evidence" value="ECO:0007669"/>
    <property type="project" value="UniProtKB-SubCell"/>
</dbReference>
<dbReference type="GO" id="GO:0000981">
    <property type="term" value="F:DNA-binding transcription factor activity, RNA polymerase II-specific"/>
    <property type="evidence" value="ECO:0007669"/>
    <property type="project" value="TreeGrafter"/>
</dbReference>
<sequence>MAVRVNSAVLEDNDRFASVSIPVSPDGEKSGSDASDASNSSPKGKSDCCDEKFPSPRNSSPRVHSASPESSRSRASTPRAQPDAPNPFDNPSESFKLTNSFLADPYFRLNPFQPFLNAPFLATDPKAFLGDAGFGLIHSKPDIPMTIQQLQFLHNKLQGLPVCPMYQRTGRKATAASPAAGGLPSASDPPKIGRRTSEDGDESDELLSVGSESPPPPPAVTPFRRDTDNESDAGSGSLDCSFGKSKKFPAQQGNSKCENNRTLKFSIDNILKSDFGNENAVASPRKTEERKEQPKKAEAPVDLSQENGTNAAGTDAPMLWPAWVYCTRYSDRPSSEA</sequence>
<comment type="caution">
    <text evidence="4">The sequence shown here is derived from an EMBL/GenBank/DDBJ whole genome shotgun (WGS) entry which is preliminary data.</text>
</comment>
<comment type="subcellular location">
    <subcellularLocation>
        <location evidence="1">Nucleus</location>
    </subcellularLocation>
</comment>
<dbReference type="PANTHER" id="PTHR24341:SF6">
    <property type="entry name" value="HOMEOBOX PROTEIN INVECTED"/>
    <property type="match status" value="1"/>
</dbReference>
<evidence type="ECO:0000256" key="3">
    <source>
        <dbReference type="SAM" id="MobiDB-lite"/>
    </source>
</evidence>
<feature type="region of interest" description="Disordered" evidence="3">
    <location>
        <begin position="1"/>
        <end position="93"/>
    </location>
</feature>
<feature type="compositionally biased region" description="Low complexity" evidence="3">
    <location>
        <begin position="173"/>
        <end position="190"/>
    </location>
</feature>